<keyword evidence="3" id="KW-1185">Reference proteome</keyword>
<gene>
    <name evidence="2" type="ORF">J2Z83_003258</name>
</gene>
<dbReference type="InterPro" id="IPR021377">
    <property type="entry name" value="DUF3006"/>
</dbReference>
<evidence type="ECO:0000313" key="3">
    <source>
        <dbReference type="Proteomes" id="UP001519345"/>
    </source>
</evidence>
<proteinExistence type="predicted"/>
<dbReference type="Pfam" id="PF11213">
    <property type="entry name" value="DUF3006"/>
    <property type="match status" value="1"/>
</dbReference>
<sequence>MKGILDRFEDNQKAVILLEEINEEWIASIENLPDGSEEGTAFHIEKVDGEFQIIAIDHESTRDKAQQSSDLMEKLRAKSKGSKFRKK</sequence>
<comment type="caution">
    <text evidence="2">The sequence shown here is derived from an EMBL/GenBank/DDBJ whole genome shotgun (WGS) entry which is preliminary data.</text>
</comment>
<feature type="compositionally biased region" description="Basic residues" evidence="1">
    <location>
        <begin position="77"/>
        <end position="87"/>
    </location>
</feature>
<name>A0ABS4IJK1_9BACI</name>
<accession>A0ABS4IJK1</accession>
<feature type="compositionally biased region" description="Basic and acidic residues" evidence="1">
    <location>
        <begin position="60"/>
        <end position="76"/>
    </location>
</feature>
<evidence type="ECO:0000256" key="1">
    <source>
        <dbReference type="SAM" id="MobiDB-lite"/>
    </source>
</evidence>
<feature type="region of interest" description="Disordered" evidence="1">
    <location>
        <begin position="60"/>
        <end position="87"/>
    </location>
</feature>
<dbReference type="RefSeq" id="WP_209464190.1">
    <property type="nucleotide sequence ID" value="NZ_CP110224.1"/>
</dbReference>
<organism evidence="2 3">
    <name type="scientific">Virgibacillus natechei</name>
    <dbReference type="NCBI Taxonomy" id="1216297"/>
    <lineage>
        <taxon>Bacteria</taxon>
        <taxon>Bacillati</taxon>
        <taxon>Bacillota</taxon>
        <taxon>Bacilli</taxon>
        <taxon>Bacillales</taxon>
        <taxon>Bacillaceae</taxon>
        <taxon>Virgibacillus</taxon>
    </lineage>
</organism>
<evidence type="ECO:0000313" key="2">
    <source>
        <dbReference type="EMBL" id="MBP1971119.1"/>
    </source>
</evidence>
<reference evidence="2 3" key="1">
    <citation type="submission" date="2021-03" db="EMBL/GenBank/DDBJ databases">
        <title>Genomic Encyclopedia of Type Strains, Phase IV (KMG-IV): sequencing the most valuable type-strain genomes for metagenomic binning, comparative biology and taxonomic classification.</title>
        <authorList>
            <person name="Goeker M."/>
        </authorList>
    </citation>
    <scope>NUCLEOTIDE SEQUENCE [LARGE SCALE GENOMIC DNA]</scope>
    <source>
        <strain evidence="2 3">DSM 25609</strain>
    </source>
</reference>
<protein>
    <recommendedName>
        <fullName evidence="4">DUF3006 domain-containing protein</fullName>
    </recommendedName>
</protein>
<dbReference type="Proteomes" id="UP001519345">
    <property type="component" value="Unassembled WGS sequence"/>
</dbReference>
<evidence type="ECO:0008006" key="4">
    <source>
        <dbReference type="Google" id="ProtNLM"/>
    </source>
</evidence>
<dbReference type="EMBL" id="JAGGKX010000021">
    <property type="protein sequence ID" value="MBP1971119.1"/>
    <property type="molecule type" value="Genomic_DNA"/>
</dbReference>